<dbReference type="AlphaFoldDB" id="A0A4U5WRN6"/>
<dbReference type="InterPro" id="IPR036890">
    <property type="entry name" value="HATPase_C_sf"/>
</dbReference>
<dbReference type="CDD" id="cd16936">
    <property type="entry name" value="HATPase_RsbW-like"/>
    <property type="match status" value="1"/>
</dbReference>
<accession>A0A4U5WRN6</accession>
<name>A0A4U5WRN6_STRLS</name>
<organism evidence="4 5">
    <name type="scientific">Streptomyces lasalocidi</name>
    <name type="common">Streptomyces lasaliensis</name>
    <dbReference type="NCBI Taxonomy" id="324833"/>
    <lineage>
        <taxon>Bacteria</taxon>
        <taxon>Bacillati</taxon>
        <taxon>Actinomycetota</taxon>
        <taxon>Actinomycetes</taxon>
        <taxon>Kitasatosporales</taxon>
        <taxon>Streptomycetaceae</taxon>
        <taxon>Streptomyces</taxon>
    </lineage>
</organism>
<dbReference type="InterPro" id="IPR003594">
    <property type="entry name" value="HATPase_dom"/>
</dbReference>
<dbReference type="SUPFAM" id="SSF55874">
    <property type="entry name" value="ATPase domain of HSP90 chaperone/DNA topoisomerase II/histidine kinase"/>
    <property type="match status" value="1"/>
</dbReference>
<feature type="domain" description="Histidine kinase/HSP90-like ATPase" evidence="3">
    <location>
        <begin position="8"/>
        <end position="110"/>
    </location>
</feature>
<keyword evidence="4" id="KW-0547">Nucleotide-binding</keyword>
<dbReference type="PANTHER" id="PTHR35526:SF3">
    <property type="entry name" value="ANTI-SIGMA-F FACTOR RSBW"/>
    <property type="match status" value="1"/>
</dbReference>
<keyword evidence="1" id="KW-0723">Serine/threonine-protein kinase</keyword>
<reference evidence="4 5" key="1">
    <citation type="submission" date="2019-04" db="EMBL/GenBank/DDBJ databases">
        <title>Streptomyces lasaliensis sp. nov., an Actinomycete isolated from soil which produces the polyether antibiotic lasalocid.</title>
        <authorList>
            <person name="Erwin G."/>
            <person name="Haber C."/>
        </authorList>
    </citation>
    <scope>NUCLEOTIDE SEQUENCE [LARGE SCALE GENOMIC DNA]</scope>
    <source>
        <strain evidence="4 5">X-537</strain>
    </source>
</reference>
<dbReference type="RefSeq" id="WP_137309884.1">
    <property type="nucleotide sequence ID" value="NZ_SZNQ01000001.1"/>
</dbReference>
<dbReference type="GO" id="GO:0004674">
    <property type="term" value="F:protein serine/threonine kinase activity"/>
    <property type="evidence" value="ECO:0007669"/>
    <property type="project" value="UniProtKB-KW"/>
</dbReference>
<evidence type="ECO:0000256" key="2">
    <source>
        <dbReference type="SAM" id="MobiDB-lite"/>
    </source>
</evidence>
<dbReference type="EMBL" id="SZNQ01000001">
    <property type="protein sequence ID" value="TKT04051.1"/>
    <property type="molecule type" value="Genomic_DNA"/>
</dbReference>
<keyword evidence="4" id="KW-0067">ATP-binding</keyword>
<dbReference type="PANTHER" id="PTHR35526">
    <property type="entry name" value="ANTI-SIGMA-F FACTOR RSBW-RELATED"/>
    <property type="match status" value="1"/>
</dbReference>
<proteinExistence type="predicted"/>
<keyword evidence="1" id="KW-0808">Transferase</keyword>
<evidence type="ECO:0000256" key="1">
    <source>
        <dbReference type="ARBA" id="ARBA00022527"/>
    </source>
</evidence>
<keyword evidence="5" id="KW-1185">Reference proteome</keyword>
<dbReference type="Proteomes" id="UP000305929">
    <property type="component" value="Unassembled WGS sequence"/>
</dbReference>
<gene>
    <name evidence="4" type="ORF">E4U91_31080</name>
</gene>
<keyword evidence="1" id="KW-0418">Kinase</keyword>
<dbReference type="InterPro" id="IPR050267">
    <property type="entry name" value="Anti-sigma-factor_SerPK"/>
</dbReference>
<dbReference type="OrthoDB" id="4320214at2"/>
<protein>
    <submittedName>
        <fullName evidence="4">ATP-binding protein</fullName>
    </submittedName>
</protein>
<feature type="region of interest" description="Disordered" evidence="2">
    <location>
        <begin position="130"/>
        <end position="150"/>
    </location>
</feature>
<evidence type="ECO:0000313" key="5">
    <source>
        <dbReference type="Proteomes" id="UP000305929"/>
    </source>
</evidence>
<dbReference type="Gene3D" id="3.30.565.10">
    <property type="entry name" value="Histidine kinase-like ATPase, C-terminal domain"/>
    <property type="match status" value="1"/>
</dbReference>
<dbReference type="Pfam" id="PF13581">
    <property type="entry name" value="HATPase_c_2"/>
    <property type="match status" value="1"/>
</dbReference>
<evidence type="ECO:0000313" key="4">
    <source>
        <dbReference type="EMBL" id="TKT04051.1"/>
    </source>
</evidence>
<evidence type="ECO:0000259" key="3">
    <source>
        <dbReference type="Pfam" id="PF13581"/>
    </source>
</evidence>
<dbReference type="GO" id="GO:0005524">
    <property type="term" value="F:ATP binding"/>
    <property type="evidence" value="ECO:0007669"/>
    <property type="project" value="UniProtKB-KW"/>
</dbReference>
<sequence>MPHALWTFDATPAAVRTVRGRMSEIVREWGAALDDDQCAHLRLVASELLTNGLLHVGGRLTAEITLDQPYLIIEVTDGDPRMPRRATAHPYAEQGRGLVLLDALCLLHGYEPVGTGKRCYAVLSLIPQTPGAAGRNPHPEAGRAPRRHTDRWTLTPAAYRLLRRLSHAGPAESCATGRER</sequence>
<comment type="caution">
    <text evidence="4">The sequence shown here is derived from an EMBL/GenBank/DDBJ whole genome shotgun (WGS) entry which is preliminary data.</text>
</comment>